<comment type="similarity">
    <text evidence="2">Belongs to the UPF0754 family.</text>
</comment>
<keyword evidence="4 6" id="KW-1133">Transmembrane helix</keyword>
<proteinExistence type="inferred from homology"/>
<evidence type="ECO:0000256" key="2">
    <source>
        <dbReference type="ARBA" id="ARBA00008053"/>
    </source>
</evidence>
<sequence>MQWILLVFLLAVVGAIVGAATNALAIRMLFRPHRAYYIGKWQLPLTPGLLPRRQRELATQMGNLVANHLLTAEGLSKKLSSELFSKELTDWVSGRVKQWLTSDNTIESMLKPILSIDNGKEQLVIKSQTWLKERLMRYVHEHKDTAAKQLVPQEIQTSIVSYLPGLSETMVSKARAYVESAEGQEKMAAMAANFLSSKGKFGGMVSMFLSSEKVVEMVYPEIVKFLDDEKTTEMLHGLLAREWEQLLDKPVSSFEAEKYIDIVIDKATVGLEKTIPLLNWYDAPLQTWTTPYIDHIVDKWAPQLVRVTTGYIEVHLTSIMKSLRLNEVIEQQVASFSMANLEELIMKITKKELRLITLLGGVIGGTVGLIQALIVHFFY</sequence>
<organism evidence="7 8">
    <name type="scientific">Shouchella lehensis</name>
    <dbReference type="NCBI Taxonomy" id="300825"/>
    <lineage>
        <taxon>Bacteria</taxon>
        <taxon>Bacillati</taxon>
        <taxon>Bacillota</taxon>
        <taxon>Bacilli</taxon>
        <taxon>Bacillales</taxon>
        <taxon>Bacillaceae</taxon>
        <taxon>Shouchella</taxon>
    </lineage>
</organism>
<dbReference type="InterPro" id="IPR007383">
    <property type="entry name" value="DUF445"/>
</dbReference>
<dbReference type="AlphaFoldDB" id="A0A4Y7WI87"/>
<reference evidence="7 8" key="1">
    <citation type="submission" date="2019-03" db="EMBL/GenBank/DDBJ databases">
        <authorList>
            <person name="Liu G."/>
        </authorList>
    </citation>
    <scope>NUCLEOTIDE SEQUENCE [LARGE SCALE GENOMIC DNA]</scope>
    <source>
        <strain evidence="7 8">DSM 19099</strain>
    </source>
</reference>
<comment type="caution">
    <text evidence="7">The sequence shown here is derived from an EMBL/GenBank/DDBJ whole genome shotgun (WGS) entry which is preliminary data.</text>
</comment>
<protein>
    <submittedName>
        <fullName evidence="7">DUF445 family protein</fullName>
    </submittedName>
</protein>
<name>A0A4Y7WI87_9BACI</name>
<dbReference type="Pfam" id="PF04286">
    <property type="entry name" value="DUF445"/>
    <property type="match status" value="1"/>
</dbReference>
<keyword evidence="5 6" id="KW-0472">Membrane</keyword>
<evidence type="ECO:0000256" key="4">
    <source>
        <dbReference type="ARBA" id="ARBA00022989"/>
    </source>
</evidence>
<evidence type="ECO:0000256" key="6">
    <source>
        <dbReference type="SAM" id="Phobius"/>
    </source>
</evidence>
<dbReference type="PIRSF" id="PIRSF032178">
    <property type="entry name" value="UCP032178"/>
    <property type="match status" value="1"/>
</dbReference>
<dbReference type="InterPro" id="IPR016991">
    <property type="entry name" value="UCP032178"/>
</dbReference>
<evidence type="ECO:0000313" key="8">
    <source>
        <dbReference type="Proteomes" id="UP000298210"/>
    </source>
</evidence>
<dbReference type="Proteomes" id="UP000298210">
    <property type="component" value="Unassembled WGS sequence"/>
</dbReference>
<evidence type="ECO:0000256" key="1">
    <source>
        <dbReference type="ARBA" id="ARBA00004236"/>
    </source>
</evidence>
<dbReference type="GO" id="GO:0005886">
    <property type="term" value="C:plasma membrane"/>
    <property type="evidence" value="ECO:0007669"/>
    <property type="project" value="UniProtKB-SubCell"/>
</dbReference>
<evidence type="ECO:0000256" key="5">
    <source>
        <dbReference type="ARBA" id="ARBA00023136"/>
    </source>
</evidence>
<dbReference type="PANTHER" id="PTHR35791">
    <property type="entry name" value="UPF0754 MEMBRANE PROTEIN YHEB"/>
    <property type="match status" value="1"/>
</dbReference>
<dbReference type="PANTHER" id="PTHR35791:SF1">
    <property type="entry name" value="UPF0754 MEMBRANE PROTEIN YHEB"/>
    <property type="match status" value="1"/>
</dbReference>
<gene>
    <name evidence="7" type="ORF">E2L03_12530</name>
</gene>
<feature type="transmembrane region" description="Helical" evidence="6">
    <location>
        <begin position="6"/>
        <end position="30"/>
    </location>
</feature>
<feature type="transmembrane region" description="Helical" evidence="6">
    <location>
        <begin position="355"/>
        <end position="378"/>
    </location>
</feature>
<dbReference type="RefSeq" id="WP_134259308.1">
    <property type="nucleotide sequence ID" value="NZ_LDIM01000014.1"/>
</dbReference>
<keyword evidence="3 6" id="KW-0812">Transmembrane</keyword>
<dbReference type="EMBL" id="SNUX01000003">
    <property type="protein sequence ID" value="TES47956.1"/>
    <property type="molecule type" value="Genomic_DNA"/>
</dbReference>
<comment type="subcellular location">
    <subcellularLocation>
        <location evidence="1">Cell membrane</location>
    </subcellularLocation>
</comment>
<accession>A0A4Y7WI87</accession>
<evidence type="ECO:0000256" key="3">
    <source>
        <dbReference type="ARBA" id="ARBA00022692"/>
    </source>
</evidence>
<evidence type="ECO:0000313" key="7">
    <source>
        <dbReference type="EMBL" id="TES47956.1"/>
    </source>
</evidence>